<accession>A0A6A3AY66</accession>
<dbReference type="EMBL" id="VEPZ02000951">
    <property type="protein sequence ID" value="KAE8708005.1"/>
    <property type="molecule type" value="Genomic_DNA"/>
</dbReference>
<dbReference type="InterPro" id="IPR039605">
    <property type="entry name" value="AHL"/>
</dbReference>
<evidence type="ECO:0000313" key="2">
    <source>
        <dbReference type="EMBL" id="KAE8708005.1"/>
    </source>
</evidence>
<dbReference type="GO" id="GO:0005634">
    <property type="term" value="C:nucleus"/>
    <property type="evidence" value="ECO:0007669"/>
    <property type="project" value="UniProtKB-SubCell"/>
</dbReference>
<gene>
    <name evidence="2" type="ORF">F3Y22_tig00110361pilonHSYRG00016</name>
</gene>
<dbReference type="Proteomes" id="UP000436088">
    <property type="component" value="Unassembled WGS sequence"/>
</dbReference>
<evidence type="ECO:0000313" key="3">
    <source>
        <dbReference type="Proteomes" id="UP000436088"/>
    </source>
</evidence>
<organism evidence="2 3">
    <name type="scientific">Hibiscus syriacus</name>
    <name type="common">Rose of Sharon</name>
    <dbReference type="NCBI Taxonomy" id="106335"/>
    <lineage>
        <taxon>Eukaryota</taxon>
        <taxon>Viridiplantae</taxon>
        <taxon>Streptophyta</taxon>
        <taxon>Embryophyta</taxon>
        <taxon>Tracheophyta</taxon>
        <taxon>Spermatophyta</taxon>
        <taxon>Magnoliopsida</taxon>
        <taxon>eudicotyledons</taxon>
        <taxon>Gunneridae</taxon>
        <taxon>Pentapetalae</taxon>
        <taxon>rosids</taxon>
        <taxon>malvids</taxon>
        <taxon>Malvales</taxon>
        <taxon>Malvaceae</taxon>
        <taxon>Malvoideae</taxon>
        <taxon>Hibiscus</taxon>
    </lineage>
</organism>
<name>A0A6A3AY66_HIBSY</name>
<proteinExistence type="predicted"/>
<keyword evidence="1" id="KW-0539">Nucleus</keyword>
<reference evidence="2" key="1">
    <citation type="submission" date="2019-09" db="EMBL/GenBank/DDBJ databases">
        <title>Draft genome information of white flower Hibiscus syriacus.</title>
        <authorList>
            <person name="Kim Y.-M."/>
        </authorList>
    </citation>
    <scope>NUCLEOTIDE SEQUENCE [LARGE SCALE GENOMIC DNA]</scope>
    <source>
        <strain evidence="2">YM2019G1</strain>
    </source>
</reference>
<comment type="domain">
    <text evidence="1">The PPC domain mediates interactions between AHL proteins.</text>
</comment>
<keyword evidence="3" id="KW-1185">Reference proteome</keyword>
<comment type="function">
    <text evidence="1">Transcription factor that specifically binds AT-rich DNA sequences related to the nuclear matrix attachment regions (MARs).</text>
</comment>
<protein>
    <recommendedName>
        <fullName evidence="1">AT-hook motif nuclear-localized protein</fullName>
    </recommendedName>
</protein>
<sequence>MSVRLLPADRNSGSCNRIGCPSVSLATPDGRVIGGGIGGTLIAASPVQTKNKKPEGQECLNDLDNQSADNLVSLSGISPSQNLIPTSPAGVWPGSRTMDMCNTHVDINLMRG</sequence>
<keyword evidence="1" id="KW-0238">DNA-binding</keyword>
<comment type="caution">
    <text evidence="2">The sequence shown here is derived from an EMBL/GenBank/DDBJ whole genome shotgun (WGS) entry which is preliminary data.</text>
</comment>
<dbReference type="PANTHER" id="PTHR31500">
    <property type="entry name" value="AT-HOOK MOTIF NUCLEAR-LOCALIZED PROTEIN 9"/>
    <property type="match status" value="1"/>
</dbReference>
<keyword evidence="1" id="KW-0804">Transcription</keyword>
<keyword evidence="1" id="KW-0805">Transcription regulation</keyword>
<evidence type="ECO:0000256" key="1">
    <source>
        <dbReference type="RuleBase" id="RU367031"/>
    </source>
</evidence>
<dbReference type="AlphaFoldDB" id="A0A6A3AY66"/>
<dbReference type="PANTHER" id="PTHR31500:SF9">
    <property type="entry name" value="AT-HOOK MOTIF NUCLEAR-LOCALIZED PROTEIN 9"/>
    <property type="match status" value="1"/>
</dbReference>
<dbReference type="GO" id="GO:0003680">
    <property type="term" value="F:minor groove of adenine-thymine-rich DNA binding"/>
    <property type="evidence" value="ECO:0007669"/>
    <property type="project" value="UniProtKB-UniRule"/>
</dbReference>
<comment type="subcellular location">
    <subcellularLocation>
        <location evidence="1">Nucleus</location>
    </subcellularLocation>
</comment>